<accession>B4D9G0</accession>
<protein>
    <submittedName>
        <fullName evidence="1">Transcriptional modulator of MazE/toxin, MazF</fullName>
    </submittedName>
</protein>
<dbReference type="InterPro" id="IPR011067">
    <property type="entry name" value="Plasmid_toxin/cell-grow_inhib"/>
</dbReference>
<organism evidence="1 2">
    <name type="scientific">Chthoniobacter flavus Ellin428</name>
    <dbReference type="NCBI Taxonomy" id="497964"/>
    <lineage>
        <taxon>Bacteria</taxon>
        <taxon>Pseudomonadati</taxon>
        <taxon>Verrucomicrobiota</taxon>
        <taxon>Spartobacteria</taxon>
        <taxon>Chthoniobacterales</taxon>
        <taxon>Chthoniobacteraceae</taxon>
        <taxon>Chthoniobacter</taxon>
    </lineage>
</organism>
<dbReference type="STRING" id="497964.CfE428DRAFT_5550"/>
<evidence type="ECO:0000313" key="1">
    <source>
        <dbReference type="EMBL" id="EDY16921.1"/>
    </source>
</evidence>
<dbReference type="GO" id="GO:0003677">
    <property type="term" value="F:DNA binding"/>
    <property type="evidence" value="ECO:0007669"/>
    <property type="project" value="InterPro"/>
</dbReference>
<gene>
    <name evidence="1" type="ORF">CfE428DRAFT_5550</name>
</gene>
<dbReference type="Pfam" id="PF02452">
    <property type="entry name" value="PemK_toxin"/>
    <property type="match status" value="1"/>
</dbReference>
<dbReference type="InterPro" id="IPR003477">
    <property type="entry name" value="PemK-like"/>
</dbReference>
<evidence type="ECO:0000313" key="2">
    <source>
        <dbReference type="Proteomes" id="UP000005824"/>
    </source>
</evidence>
<keyword evidence="2" id="KW-1185">Reference proteome</keyword>
<dbReference type="Proteomes" id="UP000005824">
    <property type="component" value="Unassembled WGS sequence"/>
</dbReference>
<name>B4D9G0_9BACT</name>
<dbReference type="AlphaFoldDB" id="B4D9G0"/>
<dbReference type="Gene3D" id="2.30.30.110">
    <property type="match status" value="1"/>
</dbReference>
<dbReference type="RefSeq" id="WP_006982871.1">
    <property type="nucleotide sequence ID" value="NZ_ABVL01000026.1"/>
</dbReference>
<proteinExistence type="predicted"/>
<dbReference type="EMBL" id="ABVL01000026">
    <property type="protein sequence ID" value="EDY16921.1"/>
    <property type="molecule type" value="Genomic_DNA"/>
</dbReference>
<dbReference type="SUPFAM" id="SSF50118">
    <property type="entry name" value="Cell growth inhibitor/plasmid maintenance toxic component"/>
    <property type="match status" value="1"/>
</dbReference>
<comment type="caution">
    <text evidence="1">The sequence shown here is derived from an EMBL/GenBank/DDBJ whole genome shotgun (WGS) entry which is preliminary data.</text>
</comment>
<sequence>MKPWEVYEYSFPDPIGKHPVVVISNSRLCEKGNSVNVLMCVTLRGDRQATAVEVVLNGADGLDHKSLVACDVIYLVKKSALNGKPFGSVSTVRRSAIRKTIMTCLGS</sequence>
<dbReference type="InParanoid" id="B4D9G0"/>
<reference evidence="1 2" key="1">
    <citation type="journal article" date="2011" name="J. Bacteriol.">
        <title>Genome sequence of Chthoniobacter flavus Ellin428, an aerobic heterotrophic soil bacterium.</title>
        <authorList>
            <person name="Kant R."/>
            <person name="van Passel M.W."/>
            <person name="Palva A."/>
            <person name="Lucas S."/>
            <person name="Lapidus A."/>
            <person name="Glavina Del Rio T."/>
            <person name="Dalin E."/>
            <person name="Tice H."/>
            <person name="Bruce D."/>
            <person name="Goodwin L."/>
            <person name="Pitluck S."/>
            <person name="Larimer F.W."/>
            <person name="Land M.L."/>
            <person name="Hauser L."/>
            <person name="Sangwan P."/>
            <person name="de Vos W.M."/>
            <person name="Janssen P.H."/>
            <person name="Smidt H."/>
        </authorList>
    </citation>
    <scope>NUCLEOTIDE SEQUENCE [LARGE SCALE GENOMIC DNA]</scope>
    <source>
        <strain evidence="1 2">Ellin428</strain>
    </source>
</reference>